<organism evidence="2 3">
    <name type="scientific">Bacterioplanes sanyensis</name>
    <dbReference type="NCBI Taxonomy" id="1249553"/>
    <lineage>
        <taxon>Bacteria</taxon>
        <taxon>Pseudomonadati</taxon>
        <taxon>Pseudomonadota</taxon>
        <taxon>Gammaproteobacteria</taxon>
        <taxon>Oceanospirillales</taxon>
        <taxon>Oceanospirillaceae</taxon>
        <taxon>Bacterioplanes</taxon>
    </lineage>
</organism>
<dbReference type="RefSeq" id="WP_094059561.1">
    <property type="nucleotide sequence ID" value="NZ_CP022530.1"/>
</dbReference>
<dbReference type="EMBL" id="CP022530">
    <property type="protein sequence ID" value="ASP38365.1"/>
    <property type="molecule type" value="Genomic_DNA"/>
</dbReference>
<name>A0A222FH28_9GAMM</name>
<dbReference type="AlphaFoldDB" id="A0A222FH28"/>
<dbReference type="KEGG" id="bsan:CHH28_06585"/>
<evidence type="ECO:0000313" key="2">
    <source>
        <dbReference type="EMBL" id="ASP38365.1"/>
    </source>
</evidence>
<reference evidence="2 3" key="1">
    <citation type="submission" date="2017-07" db="EMBL/GenBank/DDBJ databases">
        <title>Annotated genome sequence of Bacterioplanes sanyensis isolated from Red Sea.</title>
        <authorList>
            <person name="Rehman Z.U."/>
        </authorList>
    </citation>
    <scope>NUCLEOTIDE SEQUENCE [LARGE SCALE GENOMIC DNA]</scope>
    <source>
        <strain evidence="2 3">NV9</strain>
    </source>
</reference>
<keyword evidence="1" id="KW-0812">Transmembrane</keyword>
<gene>
    <name evidence="2" type="ORF">CHH28_06585</name>
</gene>
<proteinExistence type="predicted"/>
<keyword evidence="1" id="KW-1133">Transmembrane helix</keyword>
<keyword evidence="3" id="KW-1185">Reference proteome</keyword>
<protein>
    <submittedName>
        <fullName evidence="2">Uncharacterized protein</fullName>
    </submittedName>
</protein>
<evidence type="ECO:0000313" key="3">
    <source>
        <dbReference type="Proteomes" id="UP000202440"/>
    </source>
</evidence>
<keyword evidence="1" id="KW-0472">Membrane</keyword>
<accession>A0A222FH28</accession>
<sequence length="196" mass="21481">MSKPLRFTSEGSGLLKFVCYFFALFLLGLAWQLMQKEQPPIIALIVIACLFILLIQLTRTQSYSSYLEVHPEKIILCKKRLFEESQQQGLIAGFSHILVRSHSYSTTTNSTQTYFGLSLVPQLAPLSGLTSEPSLPPGSATYSPAMVDLDSYCNSADPSKIIAMAQQIAAVTGLTIVIAEDDQPYFSGYPSTADQA</sequence>
<evidence type="ECO:0000256" key="1">
    <source>
        <dbReference type="SAM" id="Phobius"/>
    </source>
</evidence>
<dbReference type="Proteomes" id="UP000202440">
    <property type="component" value="Chromosome"/>
</dbReference>
<feature type="transmembrane region" description="Helical" evidence="1">
    <location>
        <begin position="12"/>
        <end position="34"/>
    </location>
</feature>
<feature type="transmembrane region" description="Helical" evidence="1">
    <location>
        <begin position="40"/>
        <end position="57"/>
    </location>
</feature>